<evidence type="ECO:0000256" key="3">
    <source>
        <dbReference type="ARBA" id="ARBA00022960"/>
    </source>
</evidence>
<dbReference type="InterPro" id="IPR004391">
    <property type="entry name" value="Glu_race"/>
</dbReference>
<dbReference type="PATRIC" id="fig|861450.3.peg.703"/>
<dbReference type="EMBL" id="AGCJ01000023">
    <property type="protein sequence ID" value="EHM42193.1"/>
    <property type="molecule type" value="Genomic_DNA"/>
</dbReference>
<dbReference type="PANTHER" id="PTHR21198:SF2">
    <property type="entry name" value="GLUTAMATE RACEMASE"/>
    <property type="match status" value="1"/>
</dbReference>
<comment type="caution">
    <text evidence="8">The sequence shown here is derived from an EMBL/GenBank/DDBJ whole genome shotgun (WGS) entry which is preliminary data.</text>
</comment>
<dbReference type="eggNOG" id="COG0796">
    <property type="taxonomic scope" value="Bacteria"/>
</dbReference>
<feature type="active site" description="Proton donor/acceptor" evidence="7">
    <location>
        <position position="77"/>
    </location>
</feature>
<evidence type="ECO:0000256" key="2">
    <source>
        <dbReference type="ARBA" id="ARBA00013090"/>
    </source>
</evidence>
<dbReference type="GO" id="GO:0009252">
    <property type="term" value="P:peptidoglycan biosynthetic process"/>
    <property type="evidence" value="ECO:0007669"/>
    <property type="project" value="UniProtKB-UniRule"/>
</dbReference>
<organism evidence="8 9">
    <name type="scientific">Anaeroglobus geminatus F0357</name>
    <dbReference type="NCBI Taxonomy" id="861450"/>
    <lineage>
        <taxon>Bacteria</taxon>
        <taxon>Bacillati</taxon>
        <taxon>Bacillota</taxon>
        <taxon>Negativicutes</taxon>
        <taxon>Veillonellales</taxon>
        <taxon>Veillonellaceae</taxon>
        <taxon>Anaeroglobus</taxon>
    </lineage>
</organism>
<dbReference type="HAMAP" id="MF_00258">
    <property type="entry name" value="Glu_racemase"/>
    <property type="match status" value="1"/>
</dbReference>
<comment type="pathway">
    <text evidence="7">Cell wall biogenesis; peptidoglycan biosynthesis.</text>
</comment>
<keyword evidence="5 7" id="KW-0413">Isomerase</keyword>
<evidence type="ECO:0000313" key="9">
    <source>
        <dbReference type="Proteomes" id="UP000005481"/>
    </source>
</evidence>
<proteinExistence type="inferred from homology"/>
<dbReference type="GO" id="GO:0071555">
    <property type="term" value="P:cell wall organization"/>
    <property type="evidence" value="ECO:0007669"/>
    <property type="project" value="UniProtKB-KW"/>
</dbReference>
<protein>
    <recommendedName>
        <fullName evidence="2 7">Glutamate racemase</fullName>
        <ecNumber evidence="2 7">5.1.1.3</ecNumber>
    </recommendedName>
</protein>
<evidence type="ECO:0000256" key="1">
    <source>
        <dbReference type="ARBA" id="ARBA00001602"/>
    </source>
</evidence>
<dbReference type="STRING" id="861450.HMPREF0080_00735"/>
<dbReference type="Proteomes" id="UP000005481">
    <property type="component" value="Unassembled WGS sequence"/>
</dbReference>
<feature type="binding site" evidence="7">
    <location>
        <begin position="78"/>
        <end position="79"/>
    </location>
    <ligand>
        <name>substrate</name>
    </ligand>
</feature>
<feature type="active site" description="Proton donor/acceptor" evidence="7">
    <location>
        <position position="187"/>
    </location>
</feature>
<dbReference type="InterPro" id="IPR001920">
    <property type="entry name" value="Asp/Glu_race"/>
</dbReference>
<comment type="function">
    <text evidence="7">Provides the (R)-glutamate required for cell wall biosynthesis.</text>
</comment>
<keyword evidence="6 7" id="KW-0961">Cell wall biogenesis/degradation</keyword>
<keyword evidence="3 7" id="KW-0133">Cell shape</keyword>
<name>G9YGH1_9FIRM</name>
<dbReference type="UniPathway" id="UPA00219"/>
<dbReference type="Pfam" id="PF01177">
    <property type="entry name" value="Asp_Glu_race"/>
    <property type="match status" value="1"/>
</dbReference>
<dbReference type="AlphaFoldDB" id="G9YGH1"/>
<evidence type="ECO:0000256" key="4">
    <source>
        <dbReference type="ARBA" id="ARBA00022984"/>
    </source>
</evidence>
<evidence type="ECO:0000313" key="8">
    <source>
        <dbReference type="EMBL" id="EHM42193.1"/>
    </source>
</evidence>
<sequence>MIVANTAQPVGVFDSGVGGLTVVNKLRHLLPHEDIVYLGDTRRNPYGIRTREEILSFTREIIAFLAGQHVKLIAFACNTATATAYDIVVNETDIPLLGMSRGIKTAKDTTTEKRIAVFATPLTIANHIHKKEAEKTDPFLTIVEQPCASLAGLIERGKLDGPEIREAVRDDVAPVLKARVDTAIFGCTHYPFVRHIFEELCGESVVFVDPAHETALQTLAVLKKKNLLNTQRRPGYLHLCFTAEAGRGAALASELISPEEFTAAEVSLT</sequence>
<feature type="binding site" evidence="7">
    <location>
        <begin position="46"/>
        <end position="47"/>
    </location>
    <ligand>
        <name>substrate</name>
    </ligand>
</feature>
<dbReference type="HOGENOM" id="CLU_052344_1_0_9"/>
<dbReference type="EC" id="5.1.1.3" evidence="2 7"/>
<feature type="binding site" evidence="7">
    <location>
        <begin position="14"/>
        <end position="15"/>
    </location>
    <ligand>
        <name>substrate</name>
    </ligand>
</feature>
<dbReference type="InterPro" id="IPR015942">
    <property type="entry name" value="Asp/Glu/hydantoin_racemase"/>
</dbReference>
<comment type="similarity">
    <text evidence="7">Belongs to the aspartate/glutamate racemases family.</text>
</comment>
<dbReference type="GO" id="GO:0008881">
    <property type="term" value="F:glutamate racemase activity"/>
    <property type="evidence" value="ECO:0007669"/>
    <property type="project" value="UniProtKB-UniRule"/>
</dbReference>
<dbReference type="PANTHER" id="PTHR21198">
    <property type="entry name" value="GLUTAMATE RACEMASE"/>
    <property type="match status" value="1"/>
</dbReference>
<comment type="catalytic activity">
    <reaction evidence="1 7">
        <text>L-glutamate = D-glutamate</text>
        <dbReference type="Rhea" id="RHEA:12813"/>
        <dbReference type="ChEBI" id="CHEBI:29985"/>
        <dbReference type="ChEBI" id="CHEBI:29986"/>
        <dbReference type="EC" id="5.1.1.3"/>
    </reaction>
</comment>
<reference evidence="8 9" key="1">
    <citation type="submission" date="2011-08" db="EMBL/GenBank/DDBJ databases">
        <authorList>
            <person name="Weinstock G."/>
            <person name="Sodergren E."/>
            <person name="Clifton S."/>
            <person name="Fulton L."/>
            <person name="Fulton B."/>
            <person name="Courtney L."/>
            <person name="Fronick C."/>
            <person name="Harrison M."/>
            <person name="Strong C."/>
            <person name="Farmer C."/>
            <person name="Delahaunty K."/>
            <person name="Markovic C."/>
            <person name="Hall O."/>
            <person name="Minx P."/>
            <person name="Tomlinson C."/>
            <person name="Mitreva M."/>
            <person name="Hou S."/>
            <person name="Chen J."/>
            <person name="Wollam A."/>
            <person name="Pepin K.H."/>
            <person name="Johnson M."/>
            <person name="Bhonagiri V."/>
            <person name="Zhang X."/>
            <person name="Suruliraj S."/>
            <person name="Warren W."/>
            <person name="Chinwalla A."/>
            <person name="Mardis E.R."/>
            <person name="Wilson R.K."/>
        </authorList>
    </citation>
    <scope>NUCLEOTIDE SEQUENCE [LARGE SCALE GENOMIC DNA]</scope>
    <source>
        <strain evidence="8 9">F0357</strain>
    </source>
</reference>
<dbReference type="NCBIfam" id="TIGR00067">
    <property type="entry name" value="glut_race"/>
    <property type="match status" value="1"/>
</dbReference>
<dbReference type="Gene3D" id="3.40.50.1860">
    <property type="match status" value="2"/>
</dbReference>
<dbReference type="GO" id="GO:0008360">
    <property type="term" value="P:regulation of cell shape"/>
    <property type="evidence" value="ECO:0007669"/>
    <property type="project" value="UniProtKB-KW"/>
</dbReference>
<gene>
    <name evidence="7" type="primary">murI</name>
    <name evidence="8" type="ORF">HMPREF0080_00735</name>
</gene>
<dbReference type="SUPFAM" id="SSF53681">
    <property type="entry name" value="Aspartate/glutamate racemase"/>
    <property type="match status" value="2"/>
</dbReference>
<evidence type="ECO:0000256" key="5">
    <source>
        <dbReference type="ARBA" id="ARBA00023235"/>
    </source>
</evidence>
<keyword evidence="9" id="KW-1185">Reference proteome</keyword>
<accession>G9YGH1</accession>
<feature type="binding site" evidence="7">
    <location>
        <begin position="188"/>
        <end position="189"/>
    </location>
    <ligand>
        <name>substrate</name>
    </ligand>
</feature>
<evidence type="ECO:0000256" key="6">
    <source>
        <dbReference type="ARBA" id="ARBA00023316"/>
    </source>
</evidence>
<keyword evidence="4 7" id="KW-0573">Peptidoglycan synthesis</keyword>
<evidence type="ECO:0000256" key="7">
    <source>
        <dbReference type="HAMAP-Rule" id="MF_00258"/>
    </source>
</evidence>